<organism evidence="4 5">
    <name type="scientific">Muribaculum gordoncarteri</name>
    <dbReference type="NCBI Taxonomy" id="2530390"/>
    <lineage>
        <taxon>Bacteria</taxon>
        <taxon>Pseudomonadati</taxon>
        <taxon>Bacteroidota</taxon>
        <taxon>Bacteroidia</taxon>
        <taxon>Bacteroidales</taxon>
        <taxon>Muribaculaceae</taxon>
        <taxon>Muribaculum</taxon>
    </lineage>
</organism>
<proteinExistence type="predicted"/>
<accession>A0A4P7VQ88</accession>
<dbReference type="EMBL" id="CP039393">
    <property type="protein sequence ID" value="QCD36431.1"/>
    <property type="molecule type" value="Genomic_DNA"/>
</dbReference>
<dbReference type="Pfam" id="PF13472">
    <property type="entry name" value="Lipase_GDSL_2"/>
    <property type="match status" value="1"/>
</dbReference>
<evidence type="ECO:0000256" key="2">
    <source>
        <dbReference type="SAM" id="SignalP"/>
    </source>
</evidence>
<dbReference type="OrthoDB" id="9794725at2"/>
<protein>
    <submittedName>
        <fullName evidence="4">SGNH/GDSL hydrolase family protein</fullName>
    </submittedName>
</protein>
<sequence length="395" mass="43236">MKRVFLFIAGLLLTVSLSAASKWTGTWATAPEYTGKGDMPKTMTLTGNALRQVIHVSVGGDELRLKLSNEFSDEPVEIRSVYIADAAEGEKINPRTVRYLKFDGKESVTIEPHGSVYSDAVKYDLKPLQLLSITINYGDKTPEHATSHRGSRTTSYIMEGPSKPKKEFVPAEKLEHWYNICALEVMADGKECIAVLGNSITDGRGTTTDKQNRWTDVCAEALNGEVAVLNLGIGANCVLRGGISEPAVKRFDRDIMGQNGLTGIVIYEGINDIGGSRHAEKTAAELIEAYTSFIEKARSKGLKVYGGTISQIGNTDYWSYFHEATRQAVNEWIRTCGKFDGVIDFDAVLADPANPLRLNPDYNFDGLHPNAAGYKAMGNAAAEVLFPEKVDKTKL</sequence>
<dbReference type="RefSeq" id="WP_123395800.1">
    <property type="nucleotide sequence ID" value="NZ_CP039393.1"/>
</dbReference>
<dbReference type="PANTHER" id="PTHR43784:SF2">
    <property type="entry name" value="GDSL-LIKE LIPASE_ACYLHYDROLASE, PUTATIVE (AFU_ORTHOLOGUE AFUA_2G00820)-RELATED"/>
    <property type="match status" value="1"/>
</dbReference>
<feature type="signal peptide" evidence="2">
    <location>
        <begin position="1"/>
        <end position="19"/>
    </location>
</feature>
<dbReference type="KEGG" id="mgod:E7746_11320"/>
<evidence type="ECO:0000256" key="1">
    <source>
        <dbReference type="SAM" id="MobiDB-lite"/>
    </source>
</evidence>
<evidence type="ECO:0000313" key="5">
    <source>
        <dbReference type="Proteomes" id="UP000297031"/>
    </source>
</evidence>
<dbReference type="InterPro" id="IPR036514">
    <property type="entry name" value="SGNH_hydro_sf"/>
</dbReference>
<dbReference type="PANTHER" id="PTHR43784">
    <property type="entry name" value="GDSL-LIKE LIPASE/ACYLHYDROLASE, PUTATIVE (AFU_ORTHOLOGUE AFUA_2G00820)-RELATED"/>
    <property type="match status" value="1"/>
</dbReference>
<reference evidence="4 5" key="1">
    <citation type="submission" date="2019-02" db="EMBL/GenBank/DDBJ databases">
        <title>Isolation and identification of novel species under the genus Muribaculum.</title>
        <authorList>
            <person name="Miyake S."/>
            <person name="Ding Y."/>
            <person name="Low A."/>
            <person name="Soh M."/>
            <person name="Seedorf H."/>
        </authorList>
    </citation>
    <scope>NUCLEOTIDE SEQUENCE [LARGE SCALE GENOMIC DNA]</scope>
    <source>
        <strain evidence="4 5">TLL-A4</strain>
    </source>
</reference>
<dbReference type="CDD" id="cd01830">
    <property type="entry name" value="XynE_like"/>
    <property type="match status" value="1"/>
</dbReference>
<dbReference type="AlphaFoldDB" id="A0A4P7VQ88"/>
<evidence type="ECO:0000259" key="3">
    <source>
        <dbReference type="Pfam" id="PF13472"/>
    </source>
</evidence>
<keyword evidence="2" id="KW-0732">Signal</keyword>
<dbReference type="SUPFAM" id="SSF52266">
    <property type="entry name" value="SGNH hydrolase"/>
    <property type="match status" value="1"/>
</dbReference>
<dbReference type="GO" id="GO:0016788">
    <property type="term" value="F:hydrolase activity, acting on ester bonds"/>
    <property type="evidence" value="ECO:0007669"/>
    <property type="project" value="UniProtKB-ARBA"/>
</dbReference>
<dbReference type="Proteomes" id="UP000297031">
    <property type="component" value="Chromosome"/>
</dbReference>
<feature type="region of interest" description="Disordered" evidence="1">
    <location>
        <begin position="142"/>
        <end position="161"/>
    </location>
</feature>
<keyword evidence="4" id="KW-0378">Hydrolase</keyword>
<dbReference type="InterPro" id="IPR053140">
    <property type="entry name" value="GDSL_Rv0518-like"/>
</dbReference>
<gene>
    <name evidence="4" type="ORF">E7746_11320</name>
</gene>
<keyword evidence="5" id="KW-1185">Reference proteome</keyword>
<evidence type="ECO:0000313" key="4">
    <source>
        <dbReference type="EMBL" id="QCD36431.1"/>
    </source>
</evidence>
<dbReference type="InterPro" id="IPR013830">
    <property type="entry name" value="SGNH_hydro"/>
</dbReference>
<feature type="domain" description="SGNH hydrolase-type esterase" evidence="3">
    <location>
        <begin position="195"/>
        <end position="376"/>
    </location>
</feature>
<dbReference type="Gene3D" id="3.40.50.1110">
    <property type="entry name" value="SGNH hydrolase"/>
    <property type="match status" value="1"/>
</dbReference>
<name>A0A4P7VQ88_9BACT</name>
<feature type="chain" id="PRO_5020961183" evidence="2">
    <location>
        <begin position="20"/>
        <end position="395"/>
    </location>
</feature>